<dbReference type="RefSeq" id="WP_088247976.1">
    <property type="nucleotide sequence ID" value="NZ_NHMK01000010.1"/>
</dbReference>
<evidence type="ECO:0008006" key="5">
    <source>
        <dbReference type="Google" id="ProtNLM"/>
    </source>
</evidence>
<evidence type="ECO:0000313" key="4">
    <source>
        <dbReference type="Proteomes" id="UP000197208"/>
    </source>
</evidence>
<sequence>MPDPAPRPATPRLLLLALLLTGAYHGTLVLTRAYRGADGAGALQFLASAYARHPLDPWDDRWYGGVPLTGEAPLAAQLIALLSGALGLEGAYGAAQFLAAALLAWGAYRAALACSSARVAGVATLLVTLGSALTLQLNVFGHLGAVFAAGLALHAAPPLWAWLRGEARVGRRALPPLLAAGTADPVTALLLGGALLLAGPGARGRRGAAGGTLLLAQAALSGWAGWLWSPALTPPVPPPPGAGRSVWLCLLLPLWSVQWVLPALPGLLRAGPRGWGVTERLALAGAALLPGAALLWLPLVGSAGRGPLRLPAPETVVFVASLLLLPLAARVALRAWDAARAPTGPGPLPLVGAAALTLIVTVGLNALPRTRPLEPAPLNFAPLLNFIEKDEHWRYRFLTVGFGRQLGLLTAQTRAATPAGLWHLPPDLPQPLAPPGAFAALPERADLPGAGSLSALLTHPERSYLKFVYAASPALDPLLFLHGWHSIGTLENGVVVWEREDVPPLPARLPRSALPSWAAALWGVGPLAALLAAGLAITRAAPSERARGRVQPGAAGTGSAGQTDAGASPPDARTAAWGPVRVVAGVTLLVLAGGLALRLSPGWALERDWTARARAGMTGGGLRGEFARLEGIRYRLTRPAGLPPTDRWAWQARVTAQWWTPLGARQTAGTQALHFGRGGWVVTPPEAGALALRRVVPSPQAAAAYDRAPRRITTNATAPADVLDRPVVQVLSARTVTLAGRVVAVGSLLNADARPADLTLSATLRGPDGQVIVSGNAGLSVLHKLRPGERTPWLVRLPPLPPGTDPASLTLDVAARAVVTGRSLERPIAARSRVQGGRVVVEARNVSTRTLAVPQALLAVSDARGVAWVRGVVGPALPPGAVWTFSLPAAPPANARVRVQEVAGPPDAGTVRPARTAPGSFPLPDTVLTGGSYTLTFQVLPDAASPEAP</sequence>
<reference evidence="3 4" key="1">
    <citation type="submission" date="2017-05" db="EMBL/GenBank/DDBJ databases">
        <title>De novo genome assembly of Deniococcus indicus strain DR1.</title>
        <authorList>
            <person name="Chauhan D."/>
            <person name="Yennamalli R.M."/>
            <person name="Priyadarshini R."/>
        </authorList>
    </citation>
    <scope>NUCLEOTIDE SEQUENCE [LARGE SCALE GENOMIC DNA]</scope>
    <source>
        <strain evidence="3 4">DR1</strain>
    </source>
</reference>
<keyword evidence="2" id="KW-0812">Transmembrane</keyword>
<dbReference type="AlphaFoldDB" id="A0A246BM99"/>
<feature type="transmembrane region" description="Helical" evidence="2">
    <location>
        <begin position="241"/>
        <end position="261"/>
    </location>
</feature>
<organism evidence="3 4">
    <name type="scientific">Deinococcus indicus</name>
    <dbReference type="NCBI Taxonomy" id="223556"/>
    <lineage>
        <taxon>Bacteria</taxon>
        <taxon>Thermotogati</taxon>
        <taxon>Deinococcota</taxon>
        <taxon>Deinococci</taxon>
        <taxon>Deinococcales</taxon>
        <taxon>Deinococcaceae</taxon>
        <taxon>Deinococcus</taxon>
    </lineage>
</organism>
<accession>A0A246BM99</accession>
<dbReference type="Proteomes" id="UP000197208">
    <property type="component" value="Unassembled WGS sequence"/>
</dbReference>
<comment type="caution">
    <text evidence="3">The sequence shown here is derived from an EMBL/GenBank/DDBJ whole genome shotgun (WGS) entry which is preliminary data.</text>
</comment>
<name>A0A246BM99_9DEIO</name>
<evidence type="ECO:0000313" key="3">
    <source>
        <dbReference type="EMBL" id="OWL96775.1"/>
    </source>
</evidence>
<dbReference type="OrthoDB" id="54576at2"/>
<feature type="region of interest" description="Disordered" evidence="1">
    <location>
        <begin position="904"/>
        <end position="925"/>
    </location>
</feature>
<dbReference type="EMBL" id="NHMK01000010">
    <property type="protein sequence ID" value="OWL96775.1"/>
    <property type="molecule type" value="Genomic_DNA"/>
</dbReference>
<evidence type="ECO:0000256" key="1">
    <source>
        <dbReference type="SAM" id="MobiDB-lite"/>
    </source>
</evidence>
<feature type="transmembrane region" description="Helical" evidence="2">
    <location>
        <begin position="348"/>
        <end position="367"/>
    </location>
</feature>
<keyword evidence="4" id="KW-1185">Reference proteome</keyword>
<feature type="region of interest" description="Disordered" evidence="1">
    <location>
        <begin position="544"/>
        <end position="572"/>
    </location>
</feature>
<feature type="transmembrane region" description="Helical" evidence="2">
    <location>
        <begin position="209"/>
        <end position="229"/>
    </location>
</feature>
<feature type="transmembrane region" description="Helical" evidence="2">
    <location>
        <begin position="175"/>
        <end position="197"/>
    </location>
</feature>
<feature type="transmembrane region" description="Helical" evidence="2">
    <location>
        <begin position="78"/>
        <end position="105"/>
    </location>
</feature>
<proteinExistence type="predicted"/>
<gene>
    <name evidence="3" type="ORF">CBQ26_07205</name>
</gene>
<feature type="transmembrane region" description="Helical" evidence="2">
    <location>
        <begin position="316"/>
        <end position="336"/>
    </location>
</feature>
<feature type="transmembrane region" description="Helical" evidence="2">
    <location>
        <begin position="117"/>
        <end position="137"/>
    </location>
</feature>
<protein>
    <recommendedName>
        <fullName evidence="5">Membrane protein 6-pyruvoyl-tetrahydropterin synthase-related domain-containing protein</fullName>
    </recommendedName>
</protein>
<evidence type="ECO:0000256" key="2">
    <source>
        <dbReference type="SAM" id="Phobius"/>
    </source>
</evidence>
<keyword evidence="2" id="KW-0472">Membrane</keyword>
<keyword evidence="2" id="KW-1133">Transmembrane helix</keyword>
<feature type="transmembrane region" description="Helical" evidence="2">
    <location>
        <begin position="281"/>
        <end position="304"/>
    </location>
</feature>